<comment type="similarity">
    <text evidence="2">Belongs to the glutamate-gated ion channel (TC 1.A.10.1) family.</text>
</comment>
<keyword evidence="4" id="KW-0813">Transport</keyword>
<accession>A0AAU9SA15</accession>
<comment type="subcellular location">
    <subcellularLocation>
        <location evidence="1">Membrane</location>
        <topology evidence="1">Multi-pass membrane protein</topology>
    </subcellularLocation>
</comment>
<dbReference type="Gene3D" id="3.40.50.2300">
    <property type="match status" value="3"/>
</dbReference>
<gene>
    <name evidence="18" type="ORF">TAV2_LOCUS13449</name>
</gene>
<feature type="non-terminal residue" evidence="18">
    <location>
        <position position="949"/>
    </location>
</feature>
<evidence type="ECO:0000256" key="13">
    <source>
        <dbReference type="ARBA" id="ARBA00023303"/>
    </source>
</evidence>
<sequence>AKTSKTFGKRKKEMMMKRNKRLFFFLLSIFFFVELSRGQKNRRTQVNIGVVTDVGTMHSDIEMLCINLSLADFYSSRPQFQTRLVPNIADSRNDVVGSCCRYLTSTLNIYIHNQNSSPNQCFLRFDIVIALKLIKNKQVIAILGPWTSMQAHFIIDIGQKSQVPIVSYSATSPFLTSLRSPYFFRATYEDSFQVNAIRSIIKLFGWREVVFVYVDNTFGEGIMPHLTDALQEINVRIPYRSVISLNATDHEISLELSTMMTMPTRVFIVHMSSALASRVFTKTKEIGLMKPGYVWIVTNGLADDLSSISVTGIEAMEGVLGVKTYIRKSKDLDNFRALWRKRFPGMELNVFGLWAYDTITALAMAIEEAGTKNMVFNNVDLGRNVSELEALGLSHYGPKLLQTLSRVQFRGLARDFHFVKGQLQPSVFEIINVIGTGERSIGFWTKENGLVKKLLQEPQSMGALSTWQDHLKHIIWPGEANSVPKGWEIPTNGKRLRIGVPKRSGYTDLVEVTRDPITNSQVVTGFCIKFFEAVTQEMPYDVSYDFFPFETSDGKPAGDHNDLVYQVYLGKYDAVVGDTTILANRSSYVDFTFPFTRSGVGLIVPVEDQVKRDSISFLKPLTWKLWMTSFFFFFLIGFTVWLLNIGLTRTFVDRLSTKSVQSSGLPSLPWFLLQLWFPGERVFSFGARVLVITWYFIVLVLTQSYTASLASLLTSRQLDPTITSMRSLLERGENVGYPRTSFIFGKLVESGFARSSLIPFDSAEECDKLLSKGSVKGGVSGAFLEIPYTRLFLGQYCKAYQMVEEPFSVDGFGFVFPIGSPLVADVSRAILKVAESPKGKELEVRWFKKKDETCPDPVTNPDPNPSTLSRQLGVDSFWVLFLLAFAMCIFTLGRFTFFFFKKSQMNNLWQEFNEPDGDSYINNVEICPCSSSRHMPENTSQETNQADDE</sequence>
<reference evidence="18 19" key="1">
    <citation type="submission" date="2022-03" db="EMBL/GenBank/DDBJ databases">
        <authorList>
            <person name="Nunn A."/>
            <person name="Chopra R."/>
            <person name="Nunn A."/>
            <person name="Contreras Garrido A."/>
        </authorList>
    </citation>
    <scope>NUCLEOTIDE SEQUENCE [LARGE SCALE GENOMIC DNA]</scope>
</reference>
<evidence type="ECO:0000313" key="18">
    <source>
        <dbReference type="EMBL" id="CAH2061181.1"/>
    </source>
</evidence>
<dbReference type="InterPro" id="IPR015683">
    <property type="entry name" value="Ionotropic_Glu_rcpt"/>
</dbReference>
<dbReference type="Pfam" id="PF10613">
    <property type="entry name" value="Lig_chan-Glu_bd"/>
    <property type="match status" value="1"/>
</dbReference>
<evidence type="ECO:0000256" key="15">
    <source>
        <dbReference type="PIRSR" id="PIRSR037090-50"/>
    </source>
</evidence>
<dbReference type="FunFam" id="3.40.190.10:FF:000103">
    <property type="entry name" value="Glutamate receptor"/>
    <property type="match status" value="1"/>
</dbReference>
<keyword evidence="6" id="KW-0732">Signal</keyword>
<evidence type="ECO:0000256" key="11">
    <source>
        <dbReference type="ARBA" id="ARBA00023180"/>
    </source>
</evidence>
<feature type="transmembrane region" description="Helical" evidence="16">
    <location>
        <begin position="683"/>
        <end position="702"/>
    </location>
</feature>
<dbReference type="InterPro" id="IPR001320">
    <property type="entry name" value="Iontro_rcpt_C"/>
</dbReference>
<dbReference type="InterPro" id="IPR017103">
    <property type="entry name" value="Iontropic_Glu_rcpt_pln"/>
</dbReference>
<dbReference type="CDD" id="cd13686">
    <property type="entry name" value="GluR_Plant"/>
    <property type="match status" value="1"/>
</dbReference>
<dbReference type="Gene3D" id="3.40.190.10">
    <property type="entry name" value="Periplasmic binding protein-like II"/>
    <property type="match status" value="2"/>
</dbReference>
<evidence type="ECO:0000313" key="19">
    <source>
        <dbReference type="Proteomes" id="UP000836841"/>
    </source>
</evidence>
<keyword evidence="13" id="KW-0407">Ion channel</keyword>
<keyword evidence="15" id="KW-1015">Disulfide bond</keyword>
<dbReference type="SUPFAM" id="SSF53850">
    <property type="entry name" value="Periplasmic binding protein-like II"/>
    <property type="match status" value="1"/>
</dbReference>
<dbReference type="Gene3D" id="1.10.287.70">
    <property type="match status" value="1"/>
</dbReference>
<dbReference type="PIRSF" id="PIRSF037090">
    <property type="entry name" value="Iontro_Glu-like_rcpt_pln"/>
    <property type="match status" value="1"/>
</dbReference>
<proteinExistence type="inferred from homology"/>
<keyword evidence="9 16" id="KW-0472">Membrane</keyword>
<evidence type="ECO:0000256" key="12">
    <source>
        <dbReference type="ARBA" id="ARBA00023286"/>
    </source>
</evidence>
<keyword evidence="11" id="KW-0325">Glycoprotein</keyword>
<protein>
    <recommendedName>
        <fullName evidence="17">Ionotropic glutamate receptor C-terminal domain-containing protein</fullName>
    </recommendedName>
</protein>
<comment type="function">
    <text evidence="14">Glutamate-gated receptor that probably acts as a non-selective cation channel. May be involved in light-signal transduction and calcium homeostasis via the regulation of calcium influx into cells.</text>
</comment>
<evidence type="ECO:0000256" key="7">
    <source>
        <dbReference type="ARBA" id="ARBA00022989"/>
    </source>
</evidence>
<evidence type="ECO:0000256" key="16">
    <source>
        <dbReference type="SAM" id="Phobius"/>
    </source>
</evidence>
<dbReference type="CDD" id="cd19990">
    <property type="entry name" value="PBP1_GABAb_receptor_plant"/>
    <property type="match status" value="1"/>
</dbReference>
<feature type="transmembrane region" description="Helical" evidence="16">
    <location>
        <begin position="877"/>
        <end position="900"/>
    </location>
</feature>
<keyword evidence="7 16" id="KW-1133">Transmembrane helix</keyword>
<dbReference type="InterPro" id="IPR044440">
    <property type="entry name" value="GABAb_receptor_plant_PBP1"/>
</dbReference>
<evidence type="ECO:0000256" key="9">
    <source>
        <dbReference type="ARBA" id="ARBA00023136"/>
    </source>
</evidence>
<dbReference type="FunFam" id="3.40.50.2300:FF:000310">
    <property type="entry name" value="Glutamate receptor"/>
    <property type="match status" value="1"/>
</dbReference>
<dbReference type="Pfam" id="PF00060">
    <property type="entry name" value="Lig_chan"/>
    <property type="match status" value="1"/>
</dbReference>
<evidence type="ECO:0000256" key="8">
    <source>
        <dbReference type="ARBA" id="ARBA00023065"/>
    </source>
</evidence>
<dbReference type="SUPFAM" id="SSF53822">
    <property type="entry name" value="Periplasmic binding protein-like I"/>
    <property type="match status" value="1"/>
</dbReference>
<feature type="disulfide bond" evidence="15">
    <location>
        <begin position="797"/>
        <end position="854"/>
    </location>
</feature>
<comment type="subunit">
    <text evidence="3">May form heteromers.</text>
</comment>
<evidence type="ECO:0000256" key="4">
    <source>
        <dbReference type="ARBA" id="ARBA00022448"/>
    </source>
</evidence>
<evidence type="ECO:0000256" key="14">
    <source>
        <dbReference type="ARBA" id="ARBA00049638"/>
    </source>
</evidence>
<evidence type="ECO:0000256" key="2">
    <source>
        <dbReference type="ARBA" id="ARBA00008685"/>
    </source>
</evidence>
<dbReference type="GO" id="GO:0016020">
    <property type="term" value="C:membrane"/>
    <property type="evidence" value="ECO:0007669"/>
    <property type="project" value="UniProtKB-SubCell"/>
</dbReference>
<feature type="domain" description="Ionotropic glutamate receptor C-terminal" evidence="17">
    <location>
        <begin position="495"/>
        <end position="849"/>
    </location>
</feature>
<evidence type="ECO:0000256" key="1">
    <source>
        <dbReference type="ARBA" id="ARBA00004141"/>
    </source>
</evidence>
<dbReference type="GO" id="GO:0015276">
    <property type="term" value="F:ligand-gated monoatomic ion channel activity"/>
    <property type="evidence" value="ECO:0007669"/>
    <property type="project" value="InterPro"/>
</dbReference>
<dbReference type="InterPro" id="IPR019594">
    <property type="entry name" value="Glu/Gly-bd"/>
</dbReference>
<keyword evidence="12" id="KW-1071">Ligand-gated ion channel</keyword>
<evidence type="ECO:0000259" key="17">
    <source>
        <dbReference type="SMART" id="SM00079"/>
    </source>
</evidence>
<dbReference type="AlphaFoldDB" id="A0AAU9SA15"/>
<dbReference type="SMART" id="SM00079">
    <property type="entry name" value="PBPe"/>
    <property type="match status" value="1"/>
</dbReference>
<dbReference type="PANTHER" id="PTHR34836:SF1">
    <property type="entry name" value="OS09G0428600 PROTEIN"/>
    <property type="match status" value="1"/>
</dbReference>
<organism evidence="18 19">
    <name type="scientific">Thlaspi arvense</name>
    <name type="common">Field penny-cress</name>
    <dbReference type="NCBI Taxonomy" id="13288"/>
    <lineage>
        <taxon>Eukaryota</taxon>
        <taxon>Viridiplantae</taxon>
        <taxon>Streptophyta</taxon>
        <taxon>Embryophyta</taxon>
        <taxon>Tracheophyta</taxon>
        <taxon>Spermatophyta</taxon>
        <taxon>Magnoliopsida</taxon>
        <taxon>eudicotyledons</taxon>
        <taxon>Gunneridae</taxon>
        <taxon>Pentapetalae</taxon>
        <taxon>rosids</taxon>
        <taxon>malvids</taxon>
        <taxon>Brassicales</taxon>
        <taxon>Brassicaceae</taxon>
        <taxon>Thlaspideae</taxon>
        <taxon>Thlaspi</taxon>
    </lineage>
</organism>
<keyword evidence="19" id="KW-1185">Reference proteome</keyword>
<evidence type="ECO:0000256" key="10">
    <source>
        <dbReference type="ARBA" id="ARBA00023170"/>
    </source>
</evidence>
<feature type="transmembrane region" description="Helical" evidence="16">
    <location>
        <begin position="625"/>
        <end position="647"/>
    </location>
</feature>
<dbReference type="Proteomes" id="UP000836841">
    <property type="component" value="Chromosome 4"/>
</dbReference>
<evidence type="ECO:0000256" key="3">
    <source>
        <dbReference type="ARBA" id="ARBA00011095"/>
    </source>
</evidence>
<dbReference type="EMBL" id="OU466860">
    <property type="protein sequence ID" value="CAH2061181.1"/>
    <property type="molecule type" value="Genomic_DNA"/>
</dbReference>
<evidence type="ECO:0000256" key="6">
    <source>
        <dbReference type="ARBA" id="ARBA00022729"/>
    </source>
</evidence>
<keyword evidence="8" id="KW-0406">Ion transport</keyword>
<dbReference type="InterPro" id="IPR001828">
    <property type="entry name" value="ANF_lig-bd_rcpt"/>
</dbReference>
<name>A0AAU9SA15_THLAR</name>
<dbReference type="FunFam" id="3.40.50.2300:FF:000081">
    <property type="entry name" value="Glutamate receptor"/>
    <property type="match status" value="1"/>
</dbReference>
<evidence type="ECO:0000256" key="5">
    <source>
        <dbReference type="ARBA" id="ARBA00022692"/>
    </source>
</evidence>
<keyword evidence="5 16" id="KW-0812">Transmembrane</keyword>
<dbReference type="PANTHER" id="PTHR34836">
    <property type="entry name" value="OS06G0188250 PROTEIN"/>
    <property type="match status" value="1"/>
</dbReference>
<dbReference type="InterPro" id="IPR028082">
    <property type="entry name" value="Peripla_BP_I"/>
</dbReference>
<dbReference type="Pfam" id="PF01094">
    <property type="entry name" value="ANF_receptor"/>
    <property type="match status" value="1"/>
</dbReference>
<keyword evidence="10" id="KW-0675">Receptor</keyword>